<dbReference type="Proteomes" id="UP000325945">
    <property type="component" value="Unassembled WGS sequence"/>
</dbReference>
<evidence type="ECO:0000256" key="1">
    <source>
        <dbReference type="SAM" id="Phobius"/>
    </source>
</evidence>
<dbReference type="AlphaFoldDB" id="A0A5N6WM41"/>
<accession>A0A5N6WM41</accession>
<dbReference type="EMBL" id="ML741910">
    <property type="protein sequence ID" value="KAE8320600.1"/>
    <property type="molecule type" value="Genomic_DNA"/>
</dbReference>
<proteinExistence type="predicted"/>
<reference evidence="3" key="1">
    <citation type="submission" date="2019-04" db="EMBL/GenBank/DDBJ databases">
        <title>Friends and foes A comparative genomics studyof 23 Aspergillus species from section Flavi.</title>
        <authorList>
            <consortium name="DOE Joint Genome Institute"/>
            <person name="Kjaerbolling I."/>
            <person name="Vesth T."/>
            <person name="Frisvad J.C."/>
            <person name="Nybo J.L."/>
            <person name="Theobald S."/>
            <person name="Kildgaard S."/>
            <person name="Isbrandt T."/>
            <person name="Kuo A."/>
            <person name="Sato A."/>
            <person name="Lyhne E.K."/>
            <person name="Kogle M.E."/>
            <person name="Wiebenga A."/>
            <person name="Kun R.S."/>
            <person name="Lubbers R.J."/>
            <person name="Makela M.R."/>
            <person name="Barry K."/>
            <person name="Chovatia M."/>
            <person name="Clum A."/>
            <person name="Daum C."/>
            <person name="Haridas S."/>
            <person name="He G."/>
            <person name="LaButti K."/>
            <person name="Lipzen A."/>
            <person name="Mondo S."/>
            <person name="Riley R."/>
            <person name="Salamov A."/>
            <person name="Simmons B.A."/>
            <person name="Magnuson J.K."/>
            <person name="Henrissat B."/>
            <person name="Mortensen U.H."/>
            <person name="Larsen T.O."/>
            <person name="Devries R.P."/>
            <person name="Grigoriev I.V."/>
            <person name="Machida M."/>
            <person name="Baker S.E."/>
            <person name="Andersen M.R."/>
        </authorList>
    </citation>
    <scope>NUCLEOTIDE SEQUENCE [LARGE SCALE GENOMIC DNA]</scope>
    <source>
        <strain evidence="3">CBS 130017</strain>
    </source>
</reference>
<evidence type="ECO:0000313" key="2">
    <source>
        <dbReference type="EMBL" id="KAE8320600.1"/>
    </source>
</evidence>
<keyword evidence="1" id="KW-0812">Transmembrane</keyword>
<keyword evidence="1" id="KW-0472">Membrane</keyword>
<feature type="transmembrane region" description="Helical" evidence="1">
    <location>
        <begin position="61"/>
        <end position="81"/>
    </location>
</feature>
<feature type="transmembrane region" description="Helical" evidence="1">
    <location>
        <begin position="93"/>
        <end position="113"/>
    </location>
</feature>
<organism evidence="2 3">
    <name type="scientific">Aspergillus sergii</name>
    <dbReference type="NCBI Taxonomy" id="1034303"/>
    <lineage>
        <taxon>Eukaryota</taxon>
        <taxon>Fungi</taxon>
        <taxon>Dikarya</taxon>
        <taxon>Ascomycota</taxon>
        <taxon>Pezizomycotina</taxon>
        <taxon>Eurotiomycetes</taxon>
        <taxon>Eurotiomycetidae</taxon>
        <taxon>Eurotiales</taxon>
        <taxon>Aspergillaceae</taxon>
        <taxon>Aspergillus</taxon>
        <taxon>Aspergillus subgen. Circumdati</taxon>
    </lineage>
</organism>
<protein>
    <submittedName>
        <fullName evidence="2">Uncharacterized protein</fullName>
    </submittedName>
</protein>
<keyword evidence="1" id="KW-1133">Transmembrane helix</keyword>
<keyword evidence="3" id="KW-1185">Reference proteome</keyword>
<evidence type="ECO:0000313" key="3">
    <source>
        <dbReference type="Proteomes" id="UP000325945"/>
    </source>
</evidence>
<gene>
    <name evidence="2" type="ORF">BDV39DRAFT_187536</name>
</gene>
<name>A0A5N6WM41_9EURO</name>
<sequence length="131" mass="14931">MLSGSYRSFISSNNFLIVLSHFAVEYCNPPLVYRAILSELHHLRSGQHICARSSTQYQARYSLSTLPLISLFCLFFLYAIILNSCTLHIPADLQRILTKVIALIFIPYTFSFIHRLPSVECISQPSHRVPA</sequence>